<evidence type="ECO:0000256" key="6">
    <source>
        <dbReference type="PROSITE-ProRule" id="PRU00076"/>
    </source>
</evidence>
<keyword evidence="3" id="KW-0677">Repeat</keyword>
<protein>
    <submittedName>
        <fullName evidence="11">Multiple EGF-like-domains 6a</fullName>
    </submittedName>
</protein>
<feature type="domain" description="EGF-like" evidence="8">
    <location>
        <begin position="928"/>
        <end position="963"/>
    </location>
</feature>
<evidence type="ECO:0000259" key="10">
    <source>
        <dbReference type="PROSITE" id="PS51041"/>
    </source>
</evidence>
<evidence type="ECO:0000256" key="5">
    <source>
        <dbReference type="ARBA" id="ARBA00023180"/>
    </source>
</evidence>
<dbReference type="PROSITE" id="PS50027">
    <property type="entry name" value="EGF_LAM_2"/>
    <property type="match status" value="1"/>
</dbReference>
<dbReference type="InterPro" id="IPR009030">
    <property type="entry name" value="Growth_fac_rcpt_cys_sf"/>
</dbReference>
<dbReference type="GO" id="GO:0005509">
    <property type="term" value="F:calcium ion binding"/>
    <property type="evidence" value="ECO:0007669"/>
    <property type="project" value="InterPro"/>
</dbReference>
<dbReference type="FunFam" id="2.170.300.10:FF:000041">
    <property type="entry name" value="Tyrosine protein kinase receptor tie-1, putative"/>
    <property type="match status" value="2"/>
</dbReference>
<dbReference type="SMART" id="SM00181">
    <property type="entry name" value="EGF"/>
    <property type="match status" value="17"/>
</dbReference>
<proteinExistence type="predicted"/>
<feature type="domain" description="EGF-like" evidence="8">
    <location>
        <begin position="83"/>
        <end position="123"/>
    </location>
</feature>
<dbReference type="InterPro" id="IPR018097">
    <property type="entry name" value="EGF_Ca-bd_CS"/>
</dbReference>
<evidence type="ECO:0000256" key="4">
    <source>
        <dbReference type="ARBA" id="ARBA00023157"/>
    </source>
</evidence>
<dbReference type="PROSITE" id="PS51041">
    <property type="entry name" value="EMI"/>
    <property type="match status" value="1"/>
</dbReference>
<keyword evidence="12" id="KW-1185">Reference proteome</keyword>
<dbReference type="InterPro" id="IPR002049">
    <property type="entry name" value="LE_dom"/>
</dbReference>
<feature type="domain" description="EGF-like" evidence="8">
    <location>
        <begin position="715"/>
        <end position="746"/>
    </location>
</feature>
<keyword evidence="4 6" id="KW-1015">Disulfide bond</keyword>
<sequence>PCVQAFTRMVKVWRQGCTGHAWCMDYERRTAYYIGYRQVYKQDFKTTYRCCPGWSQLNAEAGCLYRKYVLTKCRDVHGIFLCNTDECQVHNGGCQHRCVNTRGSYYCECNPGFRLHIDGRTCIAVLSCAVNNGGCEHECGQLSPVHFQCRCRHGYQLTADGKHCRLRNPCAERNGGCVHLCRSDGGHAVCSCHQGFTLAQDQKSCEDVDECETGLAACAHSCRNTPGSFSCICNPGYELGSDGRKCYRIEMEIVNSCDSDNGGCSHHCQHGTLGPVCSCNQGYQLTEDLKTCLGECGTSCCEQDCTNYPGGYECYCRAGYRLNADGCGCDDVDECLSDNGGCEHTCQNTAGSYHCFCEFGNRLAEDRHSCIPLERAVEELSSPVVVERPLLHLTLLQDYPLPLERYHDYEDEGFGELRADSTLSEKFVCLNGTFGHDCSLTCDDCSNGGLCNIDRDGCDCPDGWTAIICNQTCPEGTFGRNCSFTCKCKNGGTCDPISGKCRCPPGVSGDLCQDGCPKGLYGKHCNKKCNCANNGRCHRTYGACLCDPGLYGRFCHLPCPKWSYGPGCSSECHCVQQNTLECHRRHGTCVCKPGFQGKTCNLECDSGYYGPGCKSKCQCPAGVSCHHMTGQCQRQCPAGLYGDHCDRECPVGQFGVGCSQSCDCNGAPCDSVNGKCHCPAGHIGEHCEKECEEGRWGLGCAELCPSCENGGLHLSLLRCSCENSGHCHHVTGLCACKDGWMGPNCAKGKRTLRSHTSLRLNHHALPLHTLLYLTRCWSACICFLYLCIFVMQHLEFSQNEAPTCEAGRWGPNCANQCDCGSSVGSCDPMTGQCHCEAGYTEPRCDQKCPEGFFGQGCRHRCQCENKAACEHVSGACTCLSGWTGTYCEKRRGGEGVKVDMWYNITKTSPINIFKCIYVSLTACPEGFHGFECQQKCQCLNGGRCHPVTGDCQCPSGWVGPFCNTSEVSYLSLASMALAAVKPVTVTIMPPVTLLMENVSVEQDGQGAAVNKVVF</sequence>
<feature type="domain" description="Laminin EGF-like" evidence="9">
    <location>
        <begin position="572"/>
        <end position="615"/>
    </location>
</feature>
<evidence type="ECO:0000313" key="12">
    <source>
        <dbReference type="Proteomes" id="UP000694427"/>
    </source>
</evidence>
<reference evidence="11" key="2">
    <citation type="submission" date="2025-09" db="UniProtKB">
        <authorList>
            <consortium name="Ensembl"/>
        </authorList>
    </citation>
    <scope>IDENTIFICATION</scope>
</reference>
<accession>A0A8C1JLU5</accession>
<feature type="domain" description="EGF-like" evidence="8">
    <location>
        <begin position="207"/>
        <end position="247"/>
    </location>
</feature>
<dbReference type="Ensembl" id="ENSCCRT00010037957.1">
    <property type="protein sequence ID" value="ENSCCRP00010034613.1"/>
    <property type="gene ID" value="ENSCCRG00010014717.1"/>
</dbReference>
<dbReference type="InterPro" id="IPR000152">
    <property type="entry name" value="EGF-type_Asp/Asn_hydroxyl_site"/>
</dbReference>
<dbReference type="PROSITE" id="PS00022">
    <property type="entry name" value="EGF_1"/>
    <property type="match status" value="6"/>
</dbReference>
<evidence type="ECO:0000256" key="7">
    <source>
        <dbReference type="PROSITE-ProRule" id="PRU00460"/>
    </source>
</evidence>
<dbReference type="PANTHER" id="PTHR24035">
    <property type="entry name" value="MULTIPLE EPIDERMAL GROWTH FACTOR-LIKE DOMAINS PROTEIN"/>
    <property type="match status" value="1"/>
</dbReference>
<dbReference type="CDD" id="cd00055">
    <property type="entry name" value="EGF_Lam"/>
    <property type="match status" value="1"/>
</dbReference>
<feature type="domain" description="EMI" evidence="10">
    <location>
        <begin position="1"/>
        <end position="65"/>
    </location>
</feature>
<evidence type="ECO:0000256" key="3">
    <source>
        <dbReference type="ARBA" id="ARBA00022737"/>
    </source>
</evidence>
<dbReference type="InterPro" id="IPR000742">
    <property type="entry name" value="EGF"/>
</dbReference>
<dbReference type="Gene3D" id="2.170.300.10">
    <property type="entry name" value="Tie2 ligand-binding domain superfamily"/>
    <property type="match status" value="4"/>
</dbReference>
<dbReference type="PROSITE" id="PS01187">
    <property type="entry name" value="EGF_CA"/>
    <property type="match status" value="2"/>
</dbReference>
<keyword evidence="7" id="KW-0424">Laminin EGF-like domain</keyword>
<dbReference type="FunFam" id="2.10.25.10:FF:000010">
    <property type="entry name" value="Pro-epidermal growth factor"/>
    <property type="match status" value="1"/>
</dbReference>
<dbReference type="PROSITE" id="PS50026">
    <property type="entry name" value="EGF_3"/>
    <property type="match status" value="5"/>
</dbReference>
<dbReference type="InterPro" id="IPR001881">
    <property type="entry name" value="EGF-like_Ca-bd_dom"/>
</dbReference>
<dbReference type="PANTHER" id="PTHR24035:SF137">
    <property type="entry name" value="MULTIPLE EPIDERMAL GROWTH FACTOR-LIKE DOMAINS PROTEIN 6"/>
    <property type="match status" value="1"/>
</dbReference>
<dbReference type="Proteomes" id="UP000694427">
    <property type="component" value="Unplaced"/>
</dbReference>
<organism evidence="11 12">
    <name type="scientific">Cyprinus carpio</name>
    <name type="common">Common carp</name>
    <dbReference type="NCBI Taxonomy" id="7962"/>
    <lineage>
        <taxon>Eukaryota</taxon>
        <taxon>Metazoa</taxon>
        <taxon>Chordata</taxon>
        <taxon>Craniata</taxon>
        <taxon>Vertebrata</taxon>
        <taxon>Euteleostomi</taxon>
        <taxon>Actinopterygii</taxon>
        <taxon>Neopterygii</taxon>
        <taxon>Teleostei</taxon>
        <taxon>Ostariophysi</taxon>
        <taxon>Cypriniformes</taxon>
        <taxon>Cyprinidae</taxon>
        <taxon>Cyprininae</taxon>
        <taxon>Cyprinus</taxon>
    </lineage>
</organism>
<dbReference type="AlphaFoldDB" id="A0A8C1JLU5"/>
<feature type="domain" description="EGF-like" evidence="8">
    <location>
        <begin position="478"/>
        <end position="513"/>
    </location>
</feature>
<dbReference type="InterPro" id="IPR011489">
    <property type="entry name" value="EMI_domain"/>
</dbReference>
<dbReference type="SMART" id="SM00179">
    <property type="entry name" value="EGF_CA"/>
    <property type="match status" value="6"/>
</dbReference>
<feature type="disulfide bond" evidence="6">
    <location>
        <begin position="503"/>
        <end position="512"/>
    </location>
</feature>
<dbReference type="SUPFAM" id="SSF57184">
    <property type="entry name" value="Growth factor receptor domain"/>
    <property type="match status" value="2"/>
</dbReference>
<dbReference type="SUPFAM" id="SSF57196">
    <property type="entry name" value="EGF/Laminin"/>
    <property type="match status" value="1"/>
</dbReference>
<comment type="caution">
    <text evidence="6">Lacks conserved residue(s) required for the propagation of feature annotation.</text>
</comment>
<dbReference type="PROSITE" id="PS01186">
    <property type="entry name" value="EGF_2"/>
    <property type="match status" value="6"/>
</dbReference>
<evidence type="ECO:0000256" key="2">
    <source>
        <dbReference type="ARBA" id="ARBA00022729"/>
    </source>
</evidence>
<dbReference type="Gene3D" id="2.10.25.10">
    <property type="entry name" value="Laminin"/>
    <property type="match status" value="7"/>
</dbReference>
<dbReference type="SMART" id="SM00180">
    <property type="entry name" value="EGF_Lam"/>
    <property type="match status" value="6"/>
</dbReference>
<dbReference type="FunFam" id="2.10.25.10:FF:000037">
    <property type="entry name" value="Signal peptide, CUB domain and EGF-like domain-containing 2"/>
    <property type="match status" value="1"/>
</dbReference>
<dbReference type="Pfam" id="PF07645">
    <property type="entry name" value="EGF_CA"/>
    <property type="match status" value="1"/>
</dbReference>
<dbReference type="InterPro" id="IPR049883">
    <property type="entry name" value="NOTCH1_EGF-like"/>
</dbReference>
<feature type="disulfide bond" evidence="7">
    <location>
        <begin position="591"/>
        <end position="600"/>
    </location>
</feature>
<reference evidence="11" key="1">
    <citation type="submission" date="2025-08" db="UniProtKB">
        <authorList>
            <consortium name="Ensembl"/>
        </authorList>
    </citation>
    <scope>IDENTIFICATION</scope>
</reference>
<dbReference type="FunFam" id="2.10.25.10:FF:000017">
    <property type="entry name" value="latent-transforming growth factor beta-binding protein 4 isoform X1"/>
    <property type="match status" value="1"/>
</dbReference>
<evidence type="ECO:0000313" key="11">
    <source>
        <dbReference type="Ensembl" id="ENSCCRP00010034613.1"/>
    </source>
</evidence>
<name>A0A8C1JLU5_CYPCA</name>
<dbReference type="PRINTS" id="PR00011">
    <property type="entry name" value="EGFLAMININ"/>
</dbReference>
<keyword evidence="5" id="KW-0325">Glycoprotein</keyword>
<keyword evidence="2" id="KW-0732">Signal</keyword>
<evidence type="ECO:0000256" key="1">
    <source>
        <dbReference type="ARBA" id="ARBA00022536"/>
    </source>
</evidence>
<evidence type="ECO:0000259" key="8">
    <source>
        <dbReference type="PROSITE" id="PS50026"/>
    </source>
</evidence>
<dbReference type="Pfam" id="PF14670">
    <property type="entry name" value="FXa_inhibition"/>
    <property type="match status" value="4"/>
</dbReference>
<feature type="disulfide bond" evidence="6">
    <location>
        <begin position="736"/>
        <end position="745"/>
    </location>
</feature>
<dbReference type="InterPro" id="IPR052108">
    <property type="entry name" value="MEGF/SIB"/>
</dbReference>
<dbReference type="PROSITE" id="PS00010">
    <property type="entry name" value="ASX_HYDROXYL"/>
    <property type="match status" value="2"/>
</dbReference>
<feature type="disulfide bond" evidence="6">
    <location>
        <begin position="953"/>
        <end position="962"/>
    </location>
</feature>
<keyword evidence="1 6" id="KW-0245">EGF-like domain</keyword>
<evidence type="ECO:0000259" key="9">
    <source>
        <dbReference type="PROSITE" id="PS50027"/>
    </source>
</evidence>